<sequence>MVHNQSPWHDFIVYFSASYSQSFLRKCYEAKEFPNSDAKCYDNCYPFIYYIEHAQNYYEQAKIAPLTIKPNLLFYGYGQLIKACLLTVDCSYPESTSVLAHGVSARKRKKQQYEFLYDEIKIQKNGLLTHFAEKMFHMEHLEGEKLVMKELLQGVPELNSLFLSYFNMNNYFPLEKGKDTYFLTAEILDHYHMPVERFTEYLTKKTAMSFTLDESAEKLALTFDGSARFSNQGVFRINNDTSNIEISVNKESKCFILPEILIHYLLLYNLSMIARYETEWWLDLLKTTPNSDFAFIKSFLHITESKGPQLIKNWINETHPYM</sequence>
<comment type="caution">
    <text evidence="1">The sequence shown here is derived from an EMBL/GenBank/DDBJ whole genome shotgun (WGS) entry which is preliminary data.</text>
</comment>
<keyword evidence="2" id="KW-1185">Reference proteome</keyword>
<dbReference type="InterPro" id="IPR026988">
    <property type="entry name" value="YaaC-like"/>
</dbReference>
<evidence type="ECO:0000313" key="2">
    <source>
        <dbReference type="Proteomes" id="UP000234748"/>
    </source>
</evidence>
<accession>A0A2N5LZY9</accession>
<dbReference type="Proteomes" id="UP000234748">
    <property type="component" value="Unassembled WGS sequence"/>
</dbReference>
<name>A0A2N5LZY9_9BACI</name>
<evidence type="ECO:0008006" key="3">
    <source>
        <dbReference type="Google" id="ProtNLM"/>
    </source>
</evidence>
<organism evidence="1 2">
    <name type="scientific">Peribacillus deserti</name>
    <dbReference type="NCBI Taxonomy" id="673318"/>
    <lineage>
        <taxon>Bacteria</taxon>
        <taxon>Bacillati</taxon>
        <taxon>Bacillota</taxon>
        <taxon>Bacilli</taxon>
        <taxon>Bacillales</taxon>
        <taxon>Bacillaceae</taxon>
        <taxon>Peribacillus</taxon>
    </lineage>
</organism>
<dbReference type="OrthoDB" id="2380109at2"/>
<protein>
    <recommendedName>
        <fullName evidence="3">YaaC-like protein</fullName>
    </recommendedName>
</protein>
<gene>
    <name evidence="1" type="ORF">CUU66_22580</name>
</gene>
<dbReference type="Pfam" id="PF14175">
    <property type="entry name" value="YaaC"/>
    <property type="match status" value="1"/>
</dbReference>
<proteinExistence type="predicted"/>
<reference evidence="1 2" key="1">
    <citation type="submission" date="2017-11" db="EMBL/GenBank/DDBJ databases">
        <title>Comparitive Functional Genomics of Dry Heat Resistant strains isolated from the Viking Spacecraft.</title>
        <authorList>
            <person name="Seuylemezian A."/>
            <person name="Cooper K."/>
            <person name="Vaishampayan P."/>
        </authorList>
    </citation>
    <scope>NUCLEOTIDE SEQUENCE [LARGE SCALE GENOMIC DNA]</scope>
    <source>
        <strain evidence="1 2">V1-29</strain>
    </source>
</reference>
<dbReference type="EMBL" id="PGUY01000085">
    <property type="protein sequence ID" value="PLT27670.1"/>
    <property type="molecule type" value="Genomic_DNA"/>
</dbReference>
<dbReference type="AlphaFoldDB" id="A0A2N5LZY9"/>
<evidence type="ECO:0000313" key="1">
    <source>
        <dbReference type="EMBL" id="PLT27670.1"/>
    </source>
</evidence>